<gene>
    <name evidence="4" type="ORF">GALL_471400</name>
</gene>
<dbReference type="PANTHER" id="PTHR40278">
    <property type="entry name" value="DNA UTILIZATION PROTEIN HOFN"/>
    <property type="match status" value="1"/>
</dbReference>
<dbReference type="AlphaFoldDB" id="A0A1J5PID3"/>
<evidence type="ECO:0000256" key="2">
    <source>
        <dbReference type="SAM" id="MobiDB-lite"/>
    </source>
</evidence>
<evidence type="ECO:0000256" key="1">
    <source>
        <dbReference type="SAM" id="Coils"/>
    </source>
</evidence>
<proteinExistence type="predicted"/>
<dbReference type="InterPro" id="IPR007813">
    <property type="entry name" value="PilN"/>
</dbReference>
<accession>A0A1J5PID3</accession>
<dbReference type="Pfam" id="PF11104">
    <property type="entry name" value="PilM_2"/>
    <property type="match status" value="1"/>
</dbReference>
<dbReference type="Gene3D" id="3.30.420.40">
    <property type="match status" value="1"/>
</dbReference>
<protein>
    <submittedName>
        <fullName evidence="4">Competence protein A</fullName>
    </submittedName>
</protein>
<dbReference type="InterPro" id="IPR052534">
    <property type="entry name" value="Extracell_DNA_Util/SecSys_Comp"/>
</dbReference>
<feature type="region of interest" description="Disordered" evidence="2">
    <location>
        <begin position="292"/>
        <end position="351"/>
    </location>
</feature>
<sequence>MQAVHALLKLSKSDSGTPLALALPPRQVLRRELFLPLAAEENLRAVLQYEVDHYTPFRSDQVYFDYRVLQRDQGLGKLKVLLAVIPRQVVDQQIALLKRWNLGVQAAVVIDDLRPQVQALDFLPSEARPKRAIGISRRNQVLAGLVVLLGLAALALPIVIKREASIQLIPVVEQADRATRAVERLRDRVQAAQSRYNLLIQKKQAQPSTVLLLDELTRLLPPDTWVQQLSLNGNNLQIQGDTGSASKLIGLVENSRILRGANFMAPLTKGPSENTEHYQLGAEVEPAPLSMMATKPPATAKPSVTAPPRPPGAAASAPRQPAKPASRASVASGIRTSPVPPPSTPKGQKQP</sequence>
<keyword evidence="3" id="KW-0812">Transmembrane</keyword>
<reference evidence="4" key="1">
    <citation type="submission" date="2016-10" db="EMBL/GenBank/DDBJ databases">
        <title>Sequence of Gallionella enrichment culture.</title>
        <authorList>
            <person name="Poehlein A."/>
            <person name="Muehling M."/>
            <person name="Daniel R."/>
        </authorList>
    </citation>
    <scope>NUCLEOTIDE SEQUENCE</scope>
</reference>
<organism evidence="4">
    <name type="scientific">mine drainage metagenome</name>
    <dbReference type="NCBI Taxonomy" id="410659"/>
    <lineage>
        <taxon>unclassified sequences</taxon>
        <taxon>metagenomes</taxon>
        <taxon>ecological metagenomes</taxon>
    </lineage>
</organism>
<dbReference type="EMBL" id="MLJW01003816">
    <property type="protein sequence ID" value="OIQ71246.1"/>
    <property type="molecule type" value="Genomic_DNA"/>
</dbReference>
<dbReference type="InterPro" id="IPR043129">
    <property type="entry name" value="ATPase_NBD"/>
</dbReference>
<evidence type="ECO:0000256" key="3">
    <source>
        <dbReference type="SAM" id="Phobius"/>
    </source>
</evidence>
<keyword evidence="1" id="KW-0175">Coiled coil</keyword>
<dbReference type="InterPro" id="IPR005883">
    <property type="entry name" value="PilM"/>
</dbReference>
<dbReference type="Pfam" id="PF05137">
    <property type="entry name" value="PilN"/>
    <property type="match status" value="1"/>
</dbReference>
<dbReference type="PANTHER" id="PTHR40278:SF1">
    <property type="entry name" value="DNA UTILIZATION PROTEIN HOFN"/>
    <property type="match status" value="1"/>
</dbReference>
<dbReference type="SUPFAM" id="SSF53067">
    <property type="entry name" value="Actin-like ATPase domain"/>
    <property type="match status" value="1"/>
</dbReference>
<feature type="compositionally biased region" description="Low complexity" evidence="2">
    <location>
        <begin position="312"/>
        <end position="329"/>
    </location>
</feature>
<feature type="transmembrane region" description="Helical" evidence="3">
    <location>
        <begin position="141"/>
        <end position="160"/>
    </location>
</feature>
<name>A0A1J5PID3_9ZZZZ</name>
<evidence type="ECO:0000313" key="4">
    <source>
        <dbReference type="EMBL" id="OIQ71246.1"/>
    </source>
</evidence>
<feature type="coiled-coil region" evidence="1">
    <location>
        <begin position="175"/>
        <end position="202"/>
    </location>
</feature>
<comment type="caution">
    <text evidence="4">The sequence shown here is derived from an EMBL/GenBank/DDBJ whole genome shotgun (WGS) entry which is preliminary data.</text>
</comment>
<keyword evidence="3" id="KW-0472">Membrane</keyword>
<dbReference type="Gene3D" id="3.30.1490.300">
    <property type="match status" value="1"/>
</dbReference>
<keyword evidence="3" id="KW-1133">Transmembrane helix</keyword>